<protein>
    <submittedName>
        <fullName evidence="2">Uncharacterized protein</fullName>
    </submittedName>
</protein>
<dbReference type="AlphaFoldDB" id="A0AB39MRV8"/>
<feature type="compositionally biased region" description="Low complexity" evidence="1">
    <location>
        <begin position="31"/>
        <end position="49"/>
    </location>
</feature>
<sequence length="72" mass="7443">MADEETGPRPKRRRPPLDDGESVIVYGDNRGGQAVAPGAAVPTPVSQRPAAPPSALPQQPDAATSEPDGQED</sequence>
<feature type="region of interest" description="Disordered" evidence="1">
    <location>
        <begin position="1"/>
        <end position="72"/>
    </location>
</feature>
<evidence type="ECO:0000313" key="2">
    <source>
        <dbReference type="EMBL" id="XDQ08484.1"/>
    </source>
</evidence>
<dbReference type="EMBL" id="CP163432">
    <property type="protein sequence ID" value="XDQ08484.1"/>
    <property type="molecule type" value="Genomic_DNA"/>
</dbReference>
<proteinExistence type="predicted"/>
<evidence type="ECO:0000256" key="1">
    <source>
        <dbReference type="SAM" id="MobiDB-lite"/>
    </source>
</evidence>
<gene>
    <name evidence="2" type="ORF">AB5J55_01900</name>
</gene>
<accession>A0AB39MRV8</accession>
<name>A0AB39MRV8_9ACTN</name>
<organism evidence="2">
    <name type="scientific">Streptomyces sp. R11</name>
    <dbReference type="NCBI Taxonomy" id="3238625"/>
    <lineage>
        <taxon>Bacteria</taxon>
        <taxon>Bacillati</taxon>
        <taxon>Actinomycetota</taxon>
        <taxon>Actinomycetes</taxon>
        <taxon>Kitasatosporales</taxon>
        <taxon>Streptomycetaceae</taxon>
        <taxon>Streptomyces</taxon>
    </lineage>
</organism>
<reference evidence="2" key="1">
    <citation type="submission" date="2024-07" db="EMBL/GenBank/DDBJ databases">
        <authorList>
            <person name="Yu S.T."/>
        </authorList>
    </citation>
    <scope>NUCLEOTIDE SEQUENCE</scope>
    <source>
        <strain evidence="2">R11</strain>
    </source>
</reference>
<dbReference type="RefSeq" id="WP_369268941.1">
    <property type="nucleotide sequence ID" value="NZ_CP163432.1"/>
</dbReference>